<keyword evidence="2" id="KW-0732">Signal</keyword>
<gene>
    <name evidence="3" type="ORF">FJR03_00665</name>
</gene>
<evidence type="ECO:0000313" key="3">
    <source>
        <dbReference type="EMBL" id="QOP40332.1"/>
    </source>
</evidence>
<dbReference type="AlphaFoldDB" id="A0A7M3V999"/>
<feature type="chain" id="PRO_5032669301" evidence="2">
    <location>
        <begin position="20"/>
        <end position="320"/>
    </location>
</feature>
<feature type="transmembrane region" description="Helical" evidence="1">
    <location>
        <begin position="143"/>
        <end position="167"/>
    </location>
</feature>
<dbReference type="InterPro" id="IPR032809">
    <property type="entry name" value="Put_HupE_UreJ"/>
</dbReference>
<sequence length="320" mass="36038">MSFFRIVFLLTFLSVFLQAHQTGLSFLNLKKNSDATIDVVYKKPLSDTRDKDISINYPSRCLQNTPTLKSIENGFIIRKYQLHCGENGLKGTRIWVEGLVSSDRGVVVRYQSDDTLYKSLLRATTPFIEFNKQNTKLQLFIEYLQLGILHILTGFDHLSFVMGLLILSVSLRKLLYTISAFTLSHSITLVFGILGTSTINIAYVEAMIALSILFLAKEIMLKRRTFTKKHLGVVAFLFGLIHGFGFSSNLSQIGLPHDEIPLSLFSFNLGIELGQIIFILISALVLKGIHKFISEKKVDTAVAYVIGSVSSFWLLERVPF</sequence>
<dbReference type="KEGG" id="smax:FJR03_00665"/>
<accession>A0A7M3V999</accession>
<keyword evidence="1" id="KW-1133">Transmembrane helix</keyword>
<dbReference type="Proteomes" id="UP000593910">
    <property type="component" value="Chromosome"/>
</dbReference>
<dbReference type="Pfam" id="PF13795">
    <property type="entry name" value="HupE_UreJ_2"/>
    <property type="match status" value="1"/>
</dbReference>
<dbReference type="RefSeq" id="WP_193113761.1">
    <property type="nucleotide sequence ID" value="NZ_CP041165.1"/>
</dbReference>
<feature type="signal peptide" evidence="2">
    <location>
        <begin position="1"/>
        <end position="19"/>
    </location>
</feature>
<reference evidence="3 4" key="1">
    <citation type="submission" date="2019-06" db="EMBL/GenBank/DDBJ databases">
        <title>Sulfurimonas gotlandica sp. nov., a chemoautotrophic and psychrotolerant epsilonproteobacterium isolated from a pelagic redoxcline, and an emended description of the genus Sulfurimonas.</title>
        <authorList>
            <person name="Wang S."/>
            <person name="Jiang L."/>
            <person name="Shao Z."/>
        </authorList>
    </citation>
    <scope>NUCLEOTIDE SEQUENCE [LARGE SCALE GENOMIC DNA]</scope>
    <source>
        <strain evidence="3 4">B2</strain>
    </source>
</reference>
<evidence type="ECO:0000313" key="4">
    <source>
        <dbReference type="Proteomes" id="UP000593910"/>
    </source>
</evidence>
<keyword evidence="4" id="KW-1185">Reference proteome</keyword>
<keyword evidence="1" id="KW-0472">Membrane</keyword>
<keyword evidence="1" id="KW-0812">Transmembrane</keyword>
<evidence type="ECO:0000256" key="2">
    <source>
        <dbReference type="SAM" id="SignalP"/>
    </source>
</evidence>
<feature type="transmembrane region" description="Helical" evidence="1">
    <location>
        <begin position="201"/>
        <end position="219"/>
    </location>
</feature>
<proteinExistence type="predicted"/>
<dbReference type="EMBL" id="CP041165">
    <property type="protein sequence ID" value="QOP40332.1"/>
    <property type="molecule type" value="Genomic_DNA"/>
</dbReference>
<protein>
    <submittedName>
        <fullName evidence="3">HupE/UreJ family protein</fullName>
    </submittedName>
</protein>
<name>A0A7M3V999_9BACT</name>
<organism evidence="3 4">
    <name type="scientific">Sulfurimonas marina</name>
    <dbReference type="NCBI Taxonomy" id="2590551"/>
    <lineage>
        <taxon>Bacteria</taxon>
        <taxon>Pseudomonadati</taxon>
        <taxon>Campylobacterota</taxon>
        <taxon>Epsilonproteobacteria</taxon>
        <taxon>Campylobacterales</taxon>
        <taxon>Sulfurimonadaceae</taxon>
        <taxon>Sulfurimonas</taxon>
    </lineage>
</organism>
<evidence type="ECO:0000256" key="1">
    <source>
        <dbReference type="SAM" id="Phobius"/>
    </source>
</evidence>
<feature type="transmembrane region" description="Helical" evidence="1">
    <location>
        <begin position="174"/>
        <end position="195"/>
    </location>
</feature>
<feature type="transmembrane region" description="Helical" evidence="1">
    <location>
        <begin position="231"/>
        <end position="250"/>
    </location>
</feature>
<feature type="transmembrane region" description="Helical" evidence="1">
    <location>
        <begin position="262"/>
        <end position="286"/>
    </location>
</feature>